<dbReference type="PANTHER" id="PTHR42908:SF8">
    <property type="entry name" value="TR-TYPE G DOMAIN-CONTAINING PROTEIN"/>
    <property type="match status" value="1"/>
</dbReference>
<organism evidence="6 7">
    <name type="scientific">Polarella glacialis</name>
    <name type="common">Dinoflagellate</name>
    <dbReference type="NCBI Taxonomy" id="89957"/>
    <lineage>
        <taxon>Eukaryota</taxon>
        <taxon>Sar</taxon>
        <taxon>Alveolata</taxon>
        <taxon>Dinophyceae</taxon>
        <taxon>Suessiales</taxon>
        <taxon>Suessiaceae</taxon>
        <taxon>Polarella</taxon>
    </lineage>
</organism>
<evidence type="ECO:0000256" key="4">
    <source>
        <dbReference type="SAM" id="MobiDB-lite"/>
    </source>
</evidence>
<dbReference type="EMBL" id="CAJNNW010026966">
    <property type="protein sequence ID" value="CAE8688843.1"/>
    <property type="molecule type" value="Genomic_DNA"/>
</dbReference>
<dbReference type="InterPro" id="IPR047042">
    <property type="entry name" value="BipA_II"/>
</dbReference>
<dbReference type="Pfam" id="PF03144">
    <property type="entry name" value="GTP_EFTU_D2"/>
    <property type="match status" value="1"/>
</dbReference>
<keyword evidence="3" id="KW-0862">Zinc</keyword>
<dbReference type="GO" id="GO:0005829">
    <property type="term" value="C:cytosol"/>
    <property type="evidence" value="ECO:0007669"/>
    <property type="project" value="TreeGrafter"/>
</dbReference>
<evidence type="ECO:0000256" key="1">
    <source>
        <dbReference type="ARBA" id="ARBA00022723"/>
    </source>
</evidence>
<name>A0A813JY79_POLGL</name>
<dbReference type="Pfam" id="PF21018">
    <property type="entry name" value="BipA_C"/>
    <property type="match status" value="1"/>
</dbReference>
<keyword evidence="2" id="KW-0863">Zinc-finger</keyword>
<dbReference type="SUPFAM" id="SSF57850">
    <property type="entry name" value="RING/U-box"/>
    <property type="match status" value="1"/>
</dbReference>
<dbReference type="AlphaFoldDB" id="A0A813JY79"/>
<dbReference type="InterPro" id="IPR009000">
    <property type="entry name" value="Transl_B-barrel_sf"/>
</dbReference>
<dbReference type="SUPFAM" id="SSF50447">
    <property type="entry name" value="Translation proteins"/>
    <property type="match status" value="1"/>
</dbReference>
<feature type="compositionally biased region" description="Basic residues" evidence="4">
    <location>
        <begin position="273"/>
        <end position="282"/>
    </location>
</feature>
<dbReference type="Proteomes" id="UP000626109">
    <property type="component" value="Unassembled WGS sequence"/>
</dbReference>
<dbReference type="Gene3D" id="2.40.30.10">
    <property type="entry name" value="Translation factors"/>
    <property type="match status" value="1"/>
</dbReference>
<dbReference type="GO" id="GO:0008270">
    <property type="term" value="F:zinc ion binding"/>
    <property type="evidence" value="ECO:0007669"/>
    <property type="project" value="UniProtKB-KW"/>
</dbReference>
<dbReference type="Gene3D" id="3.30.70.240">
    <property type="match status" value="1"/>
</dbReference>
<proteinExistence type="predicted"/>
<gene>
    <name evidence="6" type="ORF">PGLA2088_LOCUS26165</name>
</gene>
<accession>A0A813JY79</accession>
<evidence type="ECO:0000313" key="7">
    <source>
        <dbReference type="Proteomes" id="UP000626109"/>
    </source>
</evidence>
<dbReference type="InterPro" id="IPR000640">
    <property type="entry name" value="EFG_V-like"/>
</dbReference>
<dbReference type="InterPro" id="IPR013083">
    <property type="entry name" value="Znf_RING/FYVE/PHD"/>
</dbReference>
<dbReference type="PROSITE" id="PS51292">
    <property type="entry name" value="ZF_RING_CH"/>
    <property type="match status" value="1"/>
</dbReference>
<dbReference type="Pfam" id="PF00679">
    <property type="entry name" value="EFG_C"/>
    <property type="match status" value="1"/>
</dbReference>
<dbReference type="PANTHER" id="PTHR42908">
    <property type="entry name" value="TRANSLATION ELONGATION FACTOR-RELATED"/>
    <property type="match status" value="1"/>
</dbReference>
<dbReference type="SMART" id="SM00744">
    <property type="entry name" value="RINGv"/>
    <property type="match status" value="1"/>
</dbReference>
<dbReference type="InterPro" id="IPR027417">
    <property type="entry name" value="P-loop_NTPase"/>
</dbReference>
<dbReference type="Gene3D" id="3.30.40.10">
    <property type="entry name" value="Zinc/RING finger domain, C3HC4 (zinc finger)"/>
    <property type="match status" value="1"/>
</dbReference>
<dbReference type="SUPFAM" id="SSF54980">
    <property type="entry name" value="EF-G C-terminal domain-like"/>
    <property type="match status" value="2"/>
</dbReference>
<dbReference type="GO" id="GO:0003924">
    <property type="term" value="F:GTPase activity"/>
    <property type="evidence" value="ECO:0007669"/>
    <property type="project" value="InterPro"/>
</dbReference>
<dbReference type="Pfam" id="PF00009">
    <property type="entry name" value="GTP_EFTU"/>
    <property type="match status" value="1"/>
</dbReference>
<dbReference type="InterPro" id="IPR035647">
    <property type="entry name" value="EFG_III/V"/>
</dbReference>
<dbReference type="GO" id="GO:1990904">
    <property type="term" value="C:ribonucleoprotein complex"/>
    <property type="evidence" value="ECO:0007669"/>
    <property type="project" value="TreeGrafter"/>
</dbReference>
<dbReference type="GO" id="GO:0005525">
    <property type="term" value="F:GTP binding"/>
    <property type="evidence" value="ECO:0007669"/>
    <property type="project" value="InterPro"/>
</dbReference>
<evidence type="ECO:0000259" key="5">
    <source>
        <dbReference type="PROSITE" id="PS51292"/>
    </source>
</evidence>
<protein>
    <recommendedName>
        <fullName evidence="5">RING-CH-type domain-containing protein</fullName>
    </recommendedName>
</protein>
<comment type="caution">
    <text evidence="6">The sequence shown here is derived from an EMBL/GenBank/DDBJ whole genome shotgun (WGS) entry which is preliminary data.</text>
</comment>
<sequence length="763" mass="83950">MALPGSESAGPDSLSEELQCRYCLLAGGGTDAEKGEHRLVSPCSCVGGQRWVHLRCLRRWQRSVLTSQAPHLPPEADDIRATKCNVCLQPFAFPPQSRHEMLRDSCGSDLADLIRPSSLILTSPRLSQELQASLRAGQTRRTISDFVHWCRSAFLIHQCLNADHENIFFGRLAEIHPICAAGHPDVYMLFTMQASGNAVSLVFNEVARSLADRIRSLDRDSLGRLACYAISLKTHVENHVENVGQQLLDAALVRCSERQHQEKRAARGCGASSKRRRRRRSTRLPAPLRAETADAPTAIPKEGPMPQTKFVLRQALKLQRPVIVCINKVDKPASRPDWVLDTTFDLFASLGASDEICDFPVVYASGFHGVASTEGPDKLVKDLKPLLDLILKKCPCPQVDEDAPLQMLVSNLDYDDHIGRISIGRVRSGSLKVGQEVGFMYGESGEMRKARVSKLWQSQNNDKSPIDLITAGDICAFSGMNDVTISDTVVAIADPRPLPPIVVEEPTVVMEFGVNKSPMAAQLKESTKLTAAMIKNLEPGFTSETSRVKGRGTLQLGILMENMRREGFEIMIGPPEVIYRNDPETGKKQEPYEECAIEVPVVHQGLVLEEMVKKGGNMKTMESGAIPGTVVLVFEIPTRNMIGMLGKFQQKTSGSAVVTSQFSHWGEFLGGQQKLRDHGSIVSTAEGKATFYAILNGQGRGKYFIEPTEAVYAGMIVGIHNKDNDIEVNITKEKNVTNITPGPIRLCKRPGFKAGKQKTEPLK</sequence>
<reference evidence="6" key="1">
    <citation type="submission" date="2021-02" db="EMBL/GenBank/DDBJ databases">
        <authorList>
            <person name="Dougan E. K."/>
            <person name="Rhodes N."/>
            <person name="Thang M."/>
            <person name="Chan C."/>
        </authorList>
    </citation>
    <scope>NUCLEOTIDE SEQUENCE</scope>
</reference>
<feature type="region of interest" description="Disordered" evidence="4">
    <location>
        <begin position="264"/>
        <end position="304"/>
    </location>
</feature>
<feature type="domain" description="RING-CH-type" evidence="5">
    <location>
        <begin position="12"/>
        <end position="94"/>
    </location>
</feature>
<keyword evidence="1" id="KW-0479">Metal-binding</keyword>
<dbReference type="Pfam" id="PF12906">
    <property type="entry name" value="RINGv"/>
    <property type="match status" value="1"/>
</dbReference>
<evidence type="ECO:0000256" key="3">
    <source>
        <dbReference type="ARBA" id="ARBA00022833"/>
    </source>
</evidence>
<dbReference type="Gene3D" id="2.40.50.250">
    <property type="entry name" value="bipa protein"/>
    <property type="match status" value="1"/>
</dbReference>
<dbReference type="CDD" id="cd03691">
    <property type="entry name" value="BipA_TypA_II"/>
    <property type="match status" value="1"/>
</dbReference>
<dbReference type="InterPro" id="IPR004161">
    <property type="entry name" value="EFTu-like_2"/>
</dbReference>
<evidence type="ECO:0000313" key="6">
    <source>
        <dbReference type="EMBL" id="CAE8688843.1"/>
    </source>
</evidence>
<dbReference type="Gene3D" id="3.30.70.870">
    <property type="entry name" value="Elongation Factor G (Translational Gtpase), domain 3"/>
    <property type="match status" value="1"/>
</dbReference>
<dbReference type="Gene3D" id="3.40.50.300">
    <property type="entry name" value="P-loop containing nucleotide triphosphate hydrolases"/>
    <property type="match status" value="1"/>
</dbReference>
<dbReference type="InterPro" id="IPR011016">
    <property type="entry name" value="Znf_RING-CH"/>
</dbReference>
<dbReference type="InterPro" id="IPR042116">
    <property type="entry name" value="TypA/BipA_C"/>
</dbReference>
<dbReference type="SUPFAM" id="SSF52540">
    <property type="entry name" value="P-loop containing nucleoside triphosphate hydrolases"/>
    <property type="match status" value="1"/>
</dbReference>
<evidence type="ECO:0000256" key="2">
    <source>
        <dbReference type="ARBA" id="ARBA00022771"/>
    </source>
</evidence>
<dbReference type="InterPro" id="IPR048876">
    <property type="entry name" value="BipA_C"/>
</dbReference>
<dbReference type="InterPro" id="IPR000795">
    <property type="entry name" value="T_Tr_GTP-bd_dom"/>
</dbReference>